<dbReference type="PANTHER" id="PTHR11709">
    <property type="entry name" value="MULTI-COPPER OXIDASE"/>
    <property type="match status" value="1"/>
</dbReference>
<protein>
    <recommendedName>
        <fullName evidence="2">Plastocyanin-like domain-containing protein</fullName>
    </recommendedName>
</protein>
<dbReference type="FunFam" id="2.60.40.420:FF:000062">
    <property type="entry name" value="Laccase"/>
    <property type="match status" value="1"/>
</dbReference>
<gene>
    <name evidence="3" type="ORF">CCAM_LOCUS32425</name>
</gene>
<dbReference type="Pfam" id="PF07732">
    <property type="entry name" value="Cu-oxidase_3"/>
    <property type="match status" value="1"/>
</dbReference>
<evidence type="ECO:0000313" key="3">
    <source>
        <dbReference type="EMBL" id="VFQ90649.1"/>
    </source>
</evidence>
<feature type="domain" description="Plastocyanin-like" evidence="2">
    <location>
        <begin position="2"/>
        <end position="112"/>
    </location>
</feature>
<dbReference type="EMBL" id="OOIL02004148">
    <property type="protein sequence ID" value="VFQ90649.1"/>
    <property type="molecule type" value="Genomic_DNA"/>
</dbReference>
<accession>A0A484MQ45</accession>
<dbReference type="SUPFAM" id="SSF49503">
    <property type="entry name" value="Cupredoxins"/>
    <property type="match status" value="1"/>
</dbReference>
<name>A0A484MQ45_9ASTE</name>
<dbReference type="Gene3D" id="2.60.40.420">
    <property type="entry name" value="Cupredoxins - blue copper proteins"/>
    <property type="match status" value="1"/>
</dbReference>
<dbReference type="InterPro" id="IPR034288">
    <property type="entry name" value="CuRO_1_LCC"/>
</dbReference>
<dbReference type="GO" id="GO:0016491">
    <property type="term" value="F:oxidoreductase activity"/>
    <property type="evidence" value="ECO:0007669"/>
    <property type="project" value="TreeGrafter"/>
</dbReference>
<organism evidence="3 4">
    <name type="scientific">Cuscuta campestris</name>
    <dbReference type="NCBI Taxonomy" id="132261"/>
    <lineage>
        <taxon>Eukaryota</taxon>
        <taxon>Viridiplantae</taxon>
        <taxon>Streptophyta</taxon>
        <taxon>Embryophyta</taxon>
        <taxon>Tracheophyta</taxon>
        <taxon>Spermatophyta</taxon>
        <taxon>Magnoliopsida</taxon>
        <taxon>eudicotyledons</taxon>
        <taxon>Gunneridae</taxon>
        <taxon>Pentapetalae</taxon>
        <taxon>asterids</taxon>
        <taxon>lamiids</taxon>
        <taxon>Solanales</taxon>
        <taxon>Convolvulaceae</taxon>
        <taxon>Cuscuteae</taxon>
        <taxon>Cuscuta</taxon>
        <taxon>Cuscuta subgen. Grammica</taxon>
        <taxon>Cuscuta sect. Cleistogrammica</taxon>
    </lineage>
</organism>
<dbReference type="InterPro" id="IPR011707">
    <property type="entry name" value="Cu-oxidase-like_N"/>
</dbReference>
<dbReference type="GO" id="GO:0005507">
    <property type="term" value="F:copper ion binding"/>
    <property type="evidence" value="ECO:0007669"/>
    <property type="project" value="InterPro"/>
</dbReference>
<dbReference type="OrthoDB" id="2121828at2759"/>
<dbReference type="InterPro" id="IPR045087">
    <property type="entry name" value="Cu-oxidase_fam"/>
</dbReference>
<evidence type="ECO:0000313" key="4">
    <source>
        <dbReference type="Proteomes" id="UP000595140"/>
    </source>
</evidence>
<dbReference type="InterPro" id="IPR008972">
    <property type="entry name" value="Cupredoxin"/>
</dbReference>
<reference evidence="3 4" key="1">
    <citation type="submission" date="2018-04" db="EMBL/GenBank/DDBJ databases">
        <authorList>
            <person name="Vogel A."/>
        </authorList>
    </citation>
    <scope>NUCLEOTIDE SEQUENCE [LARGE SCALE GENOMIC DNA]</scope>
</reference>
<comment type="similarity">
    <text evidence="1">Belongs to the multicopper oxidase family.</text>
</comment>
<dbReference type="AlphaFoldDB" id="A0A484MQ45"/>
<proteinExistence type="inferred from homology"/>
<dbReference type="PANTHER" id="PTHR11709:SF370">
    <property type="entry name" value="LACCASE-4"/>
    <property type="match status" value="1"/>
</dbReference>
<keyword evidence="4" id="KW-1185">Reference proteome</keyword>
<evidence type="ECO:0000259" key="2">
    <source>
        <dbReference type="Pfam" id="PF07732"/>
    </source>
</evidence>
<dbReference type="Proteomes" id="UP000595140">
    <property type="component" value="Unassembled WGS sequence"/>
</dbReference>
<dbReference type="CDD" id="cd13849">
    <property type="entry name" value="CuRO_1_LCC_plant"/>
    <property type="match status" value="1"/>
</dbReference>
<evidence type="ECO:0000256" key="1">
    <source>
        <dbReference type="ARBA" id="ARBA00010609"/>
    </source>
</evidence>
<sequence length="129" mass="14889">MKNTTRLCAWKPIVVVNGKFPGPTLYAREDDTVLVRVSNQVQQNVSIHWHGVKQFRTGWSDGPAYITQCPIQRGQTFVYNFTVTGQRGTLFWHAHINWQRSTVYGAIVILPKRGLPYPFPKLIRRKSYS</sequence>